<dbReference type="InterPro" id="IPR050428">
    <property type="entry name" value="TCS_sensor_his_kinase"/>
</dbReference>
<protein>
    <recommendedName>
        <fullName evidence="3">histidine kinase</fullName>
        <ecNumber evidence="3">2.7.13.3</ecNumber>
    </recommendedName>
</protein>
<dbReference type="GO" id="GO:0005886">
    <property type="term" value="C:plasma membrane"/>
    <property type="evidence" value="ECO:0007669"/>
    <property type="project" value="TreeGrafter"/>
</dbReference>
<dbReference type="PROSITE" id="PS50109">
    <property type="entry name" value="HIS_KIN"/>
    <property type="match status" value="1"/>
</dbReference>
<dbReference type="Proteomes" id="UP000214747">
    <property type="component" value="Unassembled WGS sequence"/>
</dbReference>
<dbReference type="EMBL" id="NJGV01000002">
    <property type="protein sequence ID" value="OWY36465.1"/>
    <property type="molecule type" value="Genomic_DNA"/>
</dbReference>
<keyword evidence="5" id="KW-0808">Transferase</keyword>
<dbReference type="PANTHER" id="PTHR45436:SF8">
    <property type="entry name" value="HISTIDINE KINASE"/>
    <property type="match status" value="1"/>
</dbReference>
<evidence type="ECO:0000313" key="14">
    <source>
        <dbReference type="EMBL" id="OWY36465.1"/>
    </source>
</evidence>
<keyword evidence="8 11" id="KW-1133">Transmembrane helix</keyword>
<evidence type="ECO:0000259" key="12">
    <source>
        <dbReference type="PROSITE" id="PS50109"/>
    </source>
</evidence>
<dbReference type="AlphaFoldDB" id="A0A225SZN2"/>
<evidence type="ECO:0000256" key="2">
    <source>
        <dbReference type="ARBA" id="ARBA00004370"/>
    </source>
</evidence>
<evidence type="ECO:0000313" key="15">
    <source>
        <dbReference type="Proteomes" id="UP000214747"/>
    </source>
</evidence>
<dbReference type="InterPro" id="IPR003660">
    <property type="entry name" value="HAMP_dom"/>
</dbReference>
<dbReference type="EC" id="2.7.13.3" evidence="3"/>
<feature type="domain" description="HAMP" evidence="13">
    <location>
        <begin position="179"/>
        <end position="232"/>
    </location>
</feature>
<evidence type="ECO:0000256" key="6">
    <source>
        <dbReference type="ARBA" id="ARBA00022692"/>
    </source>
</evidence>
<keyword evidence="7 14" id="KW-0418">Kinase</keyword>
<sequence>MKKYLTLSARTIAISYATFSLLVLACFSFALWFAWQQFVEEDWHHILHADSQRLQRVYEKQGIDALVRDINIRIGTKAGGEEDLVLLTDSSENKLAGNLPDWPSEIGHAEGSGRFVVDVDGQEIRILANHVILDSRYHLIVAHNIDKYRLLENMFLYGLCGSAIFITALGIAGGLLVRRSLLNRVNDINRAAAAIMQGDFSHRLPHHGGDDEIATLIATENRMLAQIEQLMDGVKNVSNSIAHDLRTPLAELRSRLEDVLHHRPSPEQVFIEVDGAISDVDRVINIFNALLRLAEIDSGARRSGFFMMDITAVANDVVGFYLPLAQAQDKTLTMISSTPAVILGDPVLVAQAVGNLVDNALKYSPTGTSIELSSSIRDDGSVILKVKDNGPGMPVGEIPNAARRFYRGDASRGTPGAGLGLSLVAAIAKLHDGSLELAPAHPGLRATLRFKTSVNNDA</sequence>
<comment type="caution">
    <text evidence="14">The sequence shown here is derived from an EMBL/GenBank/DDBJ whole genome shotgun (WGS) entry which is preliminary data.</text>
</comment>
<feature type="transmembrane region" description="Helical" evidence="11">
    <location>
        <begin position="154"/>
        <end position="177"/>
    </location>
</feature>
<dbReference type="CDD" id="cd00082">
    <property type="entry name" value="HisKA"/>
    <property type="match status" value="1"/>
</dbReference>
<evidence type="ECO:0000256" key="5">
    <source>
        <dbReference type="ARBA" id="ARBA00022679"/>
    </source>
</evidence>
<dbReference type="InterPro" id="IPR036097">
    <property type="entry name" value="HisK_dim/P_sf"/>
</dbReference>
<dbReference type="CDD" id="cd06225">
    <property type="entry name" value="HAMP"/>
    <property type="match status" value="1"/>
</dbReference>
<dbReference type="InterPro" id="IPR003661">
    <property type="entry name" value="HisK_dim/P_dom"/>
</dbReference>
<dbReference type="PROSITE" id="PS51257">
    <property type="entry name" value="PROKAR_LIPOPROTEIN"/>
    <property type="match status" value="1"/>
</dbReference>
<dbReference type="Gene3D" id="1.10.287.130">
    <property type="match status" value="1"/>
</dbReference>
<dbReference type="InterPro" id="IPR003594">
    <property type="entry name" value="HATPase_dom"/>
</dbReference>
<evidence type="ECO:0000256" key="4">
    <source>
        <dbReference type="ARBA" id="ARBA00022553"/>
    </source>
</evidence>
<keyword evidence="15" id="KW-1185">Reference proteome</keyword>
<feature type="domain" description="Histidine kinase" evidence="12">
    <location>
        <begin position="240"/>
        <end position="454"/>
    </location>
</feature>
<comment type="subcellular location">
    <subcellularLocation>
        <location evidence="2">Membrane</location>
    </subcellularLocation>
</comment>
<evidence type="ECO:0000256" key="7">
    <source>
        <dbReference type="ARBA" id="ARBA00022777"/>
    </source>
</evidence>
<dbReference type="Gene3D" id="3.30.565.10">
    <property type="entry name" value="Histidine kinase-like ATPase, C-terminal domain"/>
    <property type="match status" value="1"/>
</dbReference>
<dbReference type="PRINTS" id="PR00344">
    <property type="entry name" value="BCTRLSENSOR"/>
</dbReference>
<dbReference type="SMART" id="SM00304">
    <property type="entry name" value="HAMP"/>
    <property type="match status" value="1"/>
</dbReference>
<evidence type="ECO:0000256" key="1">
    <source>
        <dbReference type="ARBA" id="ARBA00000085"/>
    </source>
</evidence>
<dbReference type="GO" id="GO:0000155">
    <property type="term" value="F:phosphorelay sensor kinase activity"/>
    <property type="evidence" value="ECO:0007669"/>
    <property type="project" value="InterPro"/>
</dbReference>
<dbReference type="SUPFAM" id="SSF47384">
    <property type="entry name" value="Homodimeric domain of signal transducing histidine kinase"/>
    <property type="match status" value="1"/>
</dbReference>
<dbReference type="Pfam" id="PF00672">
    <property type="entry name" value="HAMP"/>
    <property type="match status" value="1"/>
</dbReference>
<evidence type="ECO:0000256" key="8">
    <source>
        <dbReference type="ARBA" id="ARBA00022989"/>
    </source>
</evidence>
<evidence type="ECO:0000256" key="9">
    <source>
        <dbReference type="ARBA" id="ARBA00023012"/>
    </source>
</evidence>
<dbReference type="InterPro" id="IPR005467">
    <property type="entry name" value="His_kinase_dom"/>
</dbReference>
<gene>
    <name evidence="14" type="ORF">CEJ45_04485</name>
</gene>
<dbReference type="RefSeq" id="WP_088753998.1">
    <property type="nucleotide sequence ID" value="NZ_NJGV01000002.1"/>
</dbReference>
<dbReference type="SMART" id="SM00387">
    <property type="entry name" value="HATPase_c"/>
    <property type="match status" value="1"/>
</dbReference>
<comment type="catalytic activity">
    <reaction evidence="1">
        <text>ATP + protein L-histidine = ADP + protein N-phospho-L-histidine.</text>
        <dbReference type="EC" id="2.7.13.3"/>
    </reaction>
</comment>
<evidence type="ECO:0000256" key="10">
    <source>
        <dbReference type="ARBA" id="ARBA00023136"/>
    </source>
</evidence>
<reference evidence="14 15" key="1">
    <citation type="journal article" date="2010" name="Int. J. Syst. Evol. Microbiol.">
        <title>Reclassification of Herbaspirillum putei as a later heterotypic synonym of Herbaspirillum huttiense, with the description of H. huttiense subsp. huttiense subsp. nov. and H. huttiense subsp. putei subsp. nov., comb. nov., and description of Herbaspirillum aquaticum sp. nov.</title>
        <authorList>
            <person name="Dobritsa A.P."/>
            <person name="Reddy M.C."/>
            <person name="Samadpour M."/>
        </authorList>
    </citation>
    <scope>NUCLEOTIDE SEQUENCE [LARGE SCALE GENOMIC DNA]</scope>
    <source>
        <strain evidence="14 15">IEH 4430</strain>
    </source>
</reference>
<evidence type="ECO:0000259" key="13">
    <source>
        <dbReference type="PROSITE" id="PS50885"/>
    </source>
</evidence>
<dbReference type="Gene3D" id="6.10.340.10">
    <property type="match status" value="1"/>
</dbReference>
<dbReference type="InterPro" id="IPR036890">
    <property type="entry name" value="HATPase_C_sf"/>
</dbReference>
<evidence type="ECO:0000256" key="11">
    <source>
        <dbReference type="SAM" id="Phobius"/>
    </source>
</evidence>
<keyword evidence="6 11" id="KW-0812">Transmembrane</keyword>
<dbReference type="SUPFAM" id="SSF55874">
    <property type="entry name" value="ATPase domain of HSP90 chaperone/DNA topoisomerase II/histidine kinase"/>
    <property type="match status" value="1"/>
</dbReference>
<dbReference type="InterPro" id="IPR004358">
    <property type="entry name" value="Sig_transdc_His_kin-like_C"/>
</dbReference>
<dbReference type="SUPFAM" id="SSF158472">
    <property type="entry name" value="HAMP domain-like"/>
    <property type="match status" value="1"/>
</dbReference>
<accession>A0A225SZN2</accession>
<keyword evidence="10 11" id="KW-0472">Membrane</keyword>
<keyword evidence="4" id="KW-0597">Phosphoprotein</keyword>
<keyword evidence="9" id="KW-0902">Two-component regulatory system</keyword>
<evidence type="ECO:0000256" key="3">
    <source>
        <dbReference type="ARBA" id="ARBA00012438"/>
    </source>
</evidence>
<organism evidence="14 15">
    <name type="scientific">Herbaspirillum aquaticum</name>
    <dbReference type="NCBI Taxonomy" id="568783"/>
    <lineage>
        <taxon>Bacteria</taxon>
        <taxon>Pseudomonadati</taxon>
        <taxon>Pseudomonadota</taxon>
        <taxon>Betaproteobacteria</taxon>
        <taxon>Burkholderiales</taxon>
        <taxon>Oxalobacteraceae</taxon>
        <taxon>Herbaspirillum</taxon>
    </lineage>
</organism>
<dbReference type="PANTHER" id="PTHR45436">
    <property type="entry name" value="SENSOR HISTIDINE KINASE YKOH"/>
    <property type="match status" value="1"/>
</dbReference>
<proteinExistence type="predicted"/>
<dbReference type="Pfam" id="PF02518">
    <property type="entry name" value="HATPase_c"/>
    <property type="match status" value="1"/>
</dbReference>
<dbReference type="PROSITE" id="PS50885">
    <property type="entry name" value="HAMP"/>
    <property type="match status" value="1"/>
</dbReference>
<feature type="transmembrane region" description="Helical" evidence="11">
    <location>
        <begin position="12"/>
        <end position="35"/>
    </location>
</feature>
<name>A0A225SZN2_9BURK</name>